<feature type="transmembrane region" description="Helical" evidence="6">
    <location>
        <begin position="73"/>
        <end position="91"/>
    </location>
</feature>
<keyword evidence="3 6" id="KW-0812">Transmembrane</keyword>
<accession>A0ABV9ZWJ6</accession>
<sequence length="217" mass="22179">MTAAILGFTLFSLLVAMAPGPDTLLVLRNCLRGGRRTGSATALGAAVGSLAWGVAAAFGLAAALQRWDAAFTVVRLAGAAYLVFLGAQALWAHRPRRGGASGGSGAALQEQASAAPAPRAGEAFRQGLLSCLLNPKVGVFFVAVVPQFLPEGGSPFGVTLLFGVIDAVVAAVWMLLVAVCAARMITWLRRPRVSRNLERVTGGVLVALGIGTAAETA</sequence>
<dbReference type="Pfam" id="PF01810">
    <property type="entry name" value="LysE"/>
    <property type="match status" value="1"/>
</dbReference>
<dbReference type="InterPro" id="IPR001123">
    <property type="entry name" value="LeuE-type"/>
</dbReference>
<organism evidence="7 8">
    <name type="scientific">Streptomyces aureoversilis</name>
    <dbReference type="NCBI Taxonomy" id="67277"/>
    <lineage>
        <taxon>Bacteria</taxon>
        <taxon>Bacillati</taxon>
        <taxon>Actinomycetota</taxon>
        <taxon>Actinomycetes</taxon>
        <taxon>Kitasatosporales</taxon>
        <taxon>Streptomycetaceae</taxon>
        <taxon>Streptomyces</taxon>
    </lineage>
</organism>
<feature type="transmembrane region" description="Helical" evidence="6">
    <location>
        <begin position="41"/>
        <end position="61"/>
    </location>
</feature>
<keyword evidence="2" id="KW-1003">Cell membrane</keyword>
<evidence type="ECO:0000256" key="5">
    <source>
        <dbReference type="ARBA" id="ARBA00023136"/>
    </source>
</evidence>
<protein>
    <submittedName>
        <fullName evidence="7">LysE family translocator</fullName>
    </submittedName>
</protein>
<evidence type="ECO:0000313" key="7">
    <source>
        <dbReference type="EMBL" id="MFC5145751.1"/>
    </source>
</evidence>
<reference evidence="8" key="1">
    <citation type="journal article" date="2019" name="Int. J. Syst. Evol. Microbiol.">
        <title>The Global Catalogue of Microorganisms (GCM) 10K type strain sequencing project: providing services to taxonomists for standard genome sequencing and annotation.</title>
        <authorList>
            <consortium name="The Broad Institute Genomics Platform"/>
            <consortium name="The Broad Institute Genome Sequencing Center for Infectious Disease"/>
            <person name="Wu L."/>
            <person name="Ma J."/>
        </authorList>
    </citation>
    <scope>NUCLEOTIDE SEQUENCE [LARGE SCALE GENOMIC DNA]</scope>
    <source>
        <strain evidence="8">CGMCC 4.1641</strain>
    </source>
</reference>
<dbReference type="PIRSF" id="PIRSF006324">
    <property type="entry name" value="LeuE"/>
    <property type="match status" value="1"/>
</dbReference>
<dbReference type="RefSeq" id="WP_382041067.1">
    <property type="nucleotide sequence ID" value="NZ_JBHSKJ010000007.1"/>
</dbReference>
<name>A0ABV9ZWJ6_9ACTN</name>
<evidence type="ECO:0000256" key="6">
    <source>
        <dbReference type="SAM" id="Phobius"/>
    </source>
</evidence>
<keyword evidence="5 6" id="KW-0472">Membrane</keyword>
<comment type="caution">
    <text evidence="7">The sequence shown here is derived from an EMBL/GenBank/DDBJ whole genome shotgun (WGS) entry which is preliminary data.</text>
</comment>
<evidence type="ECO:0000313" key="8">
    <source>
        <dbReference type="Proteomes" id="UP001596222"/>
    </source>
</evidence>
<feature type="transmembrane region" description="Helical" evidence="6">
    <location>
        <begin position="156"/>
        <end position="182"/>
    </location>
</feature>
<evidence type="ECO:0000256" key="4">
    <source>
        <dbReference type="ARBA" id="ARBA00022989"/>
    </source>
</evidence>
<evidence type="ECO:0000256" key="3">
    <source>
        <dbReference type="ARBA" id="ARBA00022692"/>
    </source>
</evidence>
<keyword evidence="8" id="KW-1185">Reference proteome</keyword>
<gene>
    <name evidence="7" type="ORF">ACFPP6_13890</name>
</gene>
<evidence type="ECO:0000256" key="2">
    <source>
        <dbReference type="ARBA" id="ARBA00022475"/>
    </source>
</evidence>
<dbReference type="PANTHER" id="PTHR30086">
    <property type="entry name" value="ARGININE EXPORTER PROTEIN ARGO"/>
    <property type="match status" value="1"/>
</dbReference>
<keyword evidence="4 6" id="KW-1133">Transmembrane helix</keyword>
<evidence type="ECO:0000256" key="1">
    <source>
        <dbReference type="ARBA" id="ARBA00004651"/>
    </source>
</evidence>
<comment type="subcellular location">
    <subcellularLocation>
        <location evidence="1">Cell membrane</location>
        <topology evidence="1">Multi-pass membrane protein</topology>
    </subcellularLocation>
</comment>
<dbReference type="Proteomes" id="UP001596222">
    <property type="component" value="Unassembled WGS sequence"/>
</dbReference>
<proteinExistence type="predicted"/>
<dbReference type="EMBL" id="JBHSKJ010000007">
    <property type="protein sequence ID" value="MFC5145751.1"/>
    <property type="molecule type" value="Genomic_DNA"/>
</dbReference>
<dbReference type="PANTHER" id="PTHR30086:SF20">
    <property type="entry name" value="ARGININE EXPORTER PROTEIN ARGO-RELATED"/>
    <property type="match status" value="1"/>
</dbReference>